<keyword evidence="6" id="KW-1185">Reference proteome</keyword>
<evidence type="ECO:0000256" key="2">
    <source>
        <dbReference type="ARBA" id="ARBA00022771"/>
    </source>
</evidence>
<comment type="caution">
    <text evidence="5">The sequence shown here is derived from an EMBL/GenBank/DDBJ whole genome shotgun (WGS) entry which is preliminary data.</text>
</comment>
<sequence length="82" mass="9079">MPERISPGLGNRLGSDLSLLSGTSSANGRTADIDIAFIEPLQKKYECPICVRVLRYPVQFETCGHRCCSSCLPELLRYDTDT</sequence>
<evidence type="ECO:0000256" key="1">
    <source>
        <dbReference type="ARBA" id="ARBA00022723"/>
    </source>
</evidence>
<dbReference type="OrthoDB" id="5574452at2759"/>
<dbReference type="Proteomes" id="UP000593567">
    <property type="component" value="Unassembled WGS sequence"/>
</dbReference>
<dbReference type="EMBL" id="VXIV02001497">
    <property type="protein sequence ID" value="KAF6032546.1"/>
    <property type="molecule type" value="Genomic_DNA"/>
</dbReference>
<keyword evidence="2" id="KW-0863">Zinc-finger</keyword>
<feature type="domain" description="Zinc finger C3HC4 RING-type" evidence="4">
    <location>
        <begin position="47"/>
        <end position="77"/>
    </location>
</feature>
<dbReference type="SUPFAM" id="SSF57850">
    <property type="entry name" value="RING/U-box"/>
    <property type="match status" value="1"/>
</dbReference>
<dbReference type="Gene3D" id="3.30.40.10">
    <property type="entry name" value="Zinc/RING finger domain, C3HC4 (zinc finger)"/>
    <property type="match status" value="1"/>
</dbReference>
<dbReference type="Pfam" id="PF00097">
    <property type="entry name" value="zf-C3HC4"/>
    <property type="match status" value="1"/>
</dbReference>
<proteinExistence type="predicted"/>
<keyword evidence="3" id="KW-0862">Zinc</keyword>
<evidence type="ECO:0000259" key="4">
    <source>
        <dbReference type="Pfam" id="PF00097"/>
    </source>
</evidence>
<evidence type="ECO:0000313" key="5">
    <source>
        <dbReference type="EMBL" id="KAF6032546.1"/>
    </source>
</evidence>
<organism evidence="5 6">
    <name type="scientific">Bugula neritina</name>
    <name type="common">Brown bryozoan</name>
    <name type="synonym">Sertularia neritina</name>
    <dbReference type="NCBI Taxonomy" id="10212"/>
    <lineage>
        <taxon>Eukaryota</taxon>
        <taxon>Metazoa</taxon>
        <taxon>Spiralia</taxon>
        <taxon>Lophotrochozoa</taxon>
        <taxon>Bryozoa</taxon>
        <taxon>Gymnolaemata</taxon>
        <taxon>Cheilostomatida</taxon>
        <taxon>Flustrina</taxon>
        <taxon>Buguloidea</taxon>
        <taxon>Bugulidae</taxon>
        <taxon>Bugula</taxon>
    </lineage>
</organism>
<evidence type="ECO:0000256" key="3">
    <source>
        <dbReference type="ARBA" id="ARBA00022833"/>
    </source>
</evidence>
<dbReference type="InterPro" id="IPR018957">
    <property type="entry name" value="Znf_C3HC4_RING-type"/>
</dbReference>
<dbReference type="AlphaFoldDB" id="A0A7J7K4N8"/>
<dbReference type="InterPro" id="IPR013083">
    <property type="entry name" value="Znf_RING/FYVE/PHD"/>
</dbReference>
<dbReference type="GO" id="GO:0008270">
    <property type="term" value="F:zinc ion binding"/>
    <property type="evidence" value="ECO:0007669"/>
    <property type="project" value="UniProtKB-KW"/>
</dbReference>
<accession>A0A7J7K4N8</accession>
<gene>
    <name evidence="5" type="ORF">EB796_009147</name>
</gene>
<protein>
    <submittedName>
        <fullName evidence="5">Trf-1</fullName>
    </submittedName>
</protein>
<keyword evidence="1" id="KW-0479">Metal-binding</keyword>
<evidence type="ECO:0000313" key="6">
    <source>
        <dbReference type="Proteomes" id="UP000593567"/>
    </source>
</evidence>
<name>A0A7J7K4N8_BUGNE</name>
<reference evidence="5" key="1">
    <citation type="submission" date="2020-06" db="EMBL/GenBank/DDBJ databases">
        <title>Draft genome of Bugula neritina, a colonial animal packing powerful symbionts and potential medicines.</title>
        <authorList>
            <person name="Rayko M."/>
        </authorList>
    </citation>
    <scope>NUCLEOTIDE SEQUENCE [LARGE SCALE GENOMIC DNA]</scope>
    <source>
        <strain evidence="5">Kwan_BN1</strain>
    </source>
</reference>